<sequence>MADNKSVAQRSVSSVDAIKKMEKELYREALMRDYDLKRGSKYPPMSIEPFPYERQRLSATTPMRTGPCASSGCRTRS</sequence>
<feature type="region of interest" description="Disordered" evidence="1">
    <location>
        <begin position="57"/>
        <end position="77"/>
    </location>
</feature>
<dbReference type="AlphaFoldDB" id="A0A1I8FCK1"/>
<protein>
    <submittedName>
        <fullName evidence="3">Guanine nucleotide-binding protein subunit gamma</fullName>
    </submittedName>
</protein>
<evidence type="ECO:0000313" key="3">
    <source>
        <dbReference type="WBParaSite" id="maker-unitig_29402-snap-gene-0.2-mRNA-1"/>
    </source>
</evidence>
<proteinExistence type="predicted"/>
<accession>A0A1I8FCK1</accession>
<evidence type="ECO:0000313" key="2">
    <source>
        <dbReference type="Proteomes" id="UP000095280"/>
    </source>
</evidence>
<organism evidence="2 3">
    <name type="scientific">Macrostomum lignano</name>
    <dbReference type="NCBI Taxonomy" id="282301"/>
    <lineage>
        <taxon>Eukaryota</taxon>
        <taxon>Metazoa</taxon>
        <taxon>Spiralia</taxon>
        <taxon>Lophotrochozoa</taxon>
        <taxon>Platyhelminthes</taxon>
        <taxon>Rhabditophora</taxon>
        <taxon>Macrostomorpha</taxon>
        <taxon>Macrostomida</taxon>
        <taxon>Macrostomidae</taxon>
        <taxon>Macrostomum</taxon>
    </lineage>
</organism>
<name>A0A1I8FCK1_9PLAT</name>
<reference evidence="3" key="1">
    <citation type="submission" date="2016-11" db="UniProtKB">
        <authorList>
            <consortium name="WormBaseParasite"/>
        </authorList>
    </citation>
    <scope>IDENTIFICATION</scope>
</reference>
<dbReference type="WBParaSite" id="maker-unitig_29402-snap-gene-0.2-mRNA-1">
    <property type="protein sequence ID" value="maker-unitig_29402-snap-gene-0.2-mRNA-1"/>
    <property type="gene ID" value="maker-unitig_29402-snap-gene-0.2"/>
</dbReference>
<keyword evidence="2" id="KW-1185">Reference proteome</keyword>
<evidence type="ECO:0000256" key="1">
    <source>
        <dbReference type="SAM" id="MobiDB-lite"/>
    </source>
</evidence>
<dbReference type="Proteomes" id="UP000095280">
    <property type="component" value="Unplaced"/>
</dbReference>